<keyword evidence="1 3" id="KW-0863">Zinc-finger</keyword>
<sequence>MDDSWSRCPVCFEDYSLLHRPTTFLCGHSTCVDHTSGINRLRECPICRYPLNQQHEYNVSYSLEEASCLYRSIKSTAGYSTIEFPSEHIGSNHIKIMNPDDIYARQLQEKFNYEIQNEHVEERPTTILALIFAVISSQQKSQHIGQKKECGHGCFLTTTSQCCSCSDRRPHSEYKGYEKYVDGRGIQRTGQRNQDYCPSCKTN</sequence>
<dbReference type="EMBL" id="CAJNOE010000058">
    <property type="protein sequence ID" value="CAF0831167.1"/>
    <property type="molecule type" value="Genomic_DNA"/>
</dbReference>
<dbReference type="Proteomes" id="UP000663868">
    <property type="component" value="Unassembled WGS sequence"/>
</dbReference>
<dbReference type="EMBL" id="CAJOBB010000086">
    <property type="protein sequence ID" value="CAF3554119.1"/>
    <property type="molecule type" value="Genomic_DNA"/>
</dbReference>
<evidence type="ECO:0000313" key="6">
    <source>
        <dbReference type="EMBL" id="CAF3554119.1"/>
    </source>
</evidence>
<evidence type="ECO:0000313" key="7">
    <source>
        <dbReference type="Proteomes" id="UP000663860"/>
    </source>
</evidence>
<keyword evidence="2" id="KW-0862">Zinc</keyword>
<reference evidence="5" key="1">
    <citation type="submission" date="2021-02" db="EMBL/GenBank/DDBJ databases">
        <authorList>
            <person name="Nowell W R."/>
        </authorList>
    </citation>
    <scope>NUCLEOTIDE SEQUENCE</scope>
</reference>
<evidence type="ECO:0000313" key="5">
    <source>
        <dbReference type="EMBL" id="CAF0831167.1"/>
    </source>
</evidence>
<evidence type="ECO:0000256" key="3">
    <source>
        <dbReference type="PROSITE-ProRule" id="PRU00175"/>
    </source>
</evidence>
<feature type="domain" description="RING-type" evidence="4">
    <location>
        <begin position="8"/>
        <end position="48"/>
    </location>
</feature>
<dbReference type="InterPro" id="IPR001841">
    <property type="entry name" value="Znf_RING"/>
</dbReference>
<evidence type="ECO:0000259" key="4">
    <source>
        <dbReference type="PROSITE" id="PS50089"/>
    </source>
</evidence>
<gene>
    <name evidence="5" type="ORF">IZO911_LOCUS8535</name>
    <name evidence="6" type="ORF">KXQ929_LOCUS2801</name>
</gene>
<dbReference type="GO" id="GO:0008270">
    <property type="term" value="F:zinc ion binding"/>
    <property type="evidence" value="ECO:0007669"/>
    <property type="project" value="UniProtKB-KW"/>
</dbReference>
<accession>A0A813UR18</accession>
<name>A0A813UR18_9BILA</name>
<comment type="caution">
    <text evidence="5">The sequence shown here is derived from an EMBL/GenBank/DDBJ whole genome shotgun (WGS) entry which is preliminary data.</text>
</comment>
<dbReference type="Proteomes" id="UP000663860">
    <property type="component" value="Unassembled WGS sequence"/>
</dbReference>
<dbReference type="InterPro" id="IPR013083">
    <property type="entry name" value="Znf_RING/FYVE/PHD"/>
</dbReference>
<dbReference type="AlphaFoldDB" id="A0A813UR18"/>
<dbReference type="SUPFAM" id="SSF57850">
    <property type="entry name" value="RING/U-box"/>
    <property type="match status" value="1"/>
</dbReference>
<dbReference type="PROSITE" id="PS50089">
    <property type="entry name" value="ZF_RING_2"/>
    <property type="match status" value="1"/>
</dbReference>
<protein>
    <recommendedName>
        <fullName evidence="4">RING-type domain-containing protein</fullName>
    </recommendedName>
</protein>
<evidence type="ECO:0000256" key="1">
    <source>
        <dbReference type="ARBA" id="ARBA00022771"/>
    </source>
</evidence>
<evidence type="ECO:0000256" key="2">
    <source>
        <dbReference type="ARBA" id="ARBA00022833"/>
    </source>
</evidence>
<organism evidence="5 7">
    <name type="scientific">Adineta steineri</name>
    <dbReference type="NCBI Taxonomy" id="433720"/>
    <lineage>
        <taxon>Eukaryota</taxon>
        <taxon>Metazoa</taxon>
        <taxon>Spiralia</taxon>
        <taxon>Gnathifera</taxon>
        <taxon>Rotifera</taxon>
        <taxon>Eurotatoria</taxon>
        <taxon>Bdelloidea</taxon>
        <taxon>Adinetida</taxon>
        <taxon>Adinetidae</taxon>
        <taxon>Adineta</taxon>
    </lineage>
</organism>
<dbReference type="Gene3D" id="3.30.40.10">
    <property type="entry name" value="Zinc/RING finger domain, C3HC4 (zinc finger)"/>
    <property type="match status" value="1"/>
</dbReference>
<proteinExistence type="predicted"/>
<keyword evidence="1 3" id="KW-0479">Metal-binding</keyword>